<keyword evidence="2" id="KW-1185">Reference proteome</keyword>
<dbReference type="EMBL" id="CM037626">
    <property type="protein sequence ID" value="KAH8012093.1"/>
    <property type="molecule type" value="Genomic_DNA"/>
</dbReference>
<protein>
    <submittedName>
        <fullName evidence="1">Uncharacterized protein</fullName>
    </submittedName>
</protein>
<accession>A0ACB8FYJ2</accession>
<comment type="caution">
    <text evidence="1">The sequence shown here is derived from an EMBL/GenBank/DDBJ whole genome shotgun (WGS) entry which is preliminary data.</text>
</comment>
<organism evidence="1 2">
    <name type="scientific">Sphaerodactylus townsendi</name>
    <dbReference type="NCBI Taxonomy" id="933632"/>
    <lineage>
        <taxon>Eukaryota</taxon>
        <taxon>Metazoa</taxon>
        <taxon>Chordata</taxon>
        <taxon>Craniata</taxon>
        <taxon>Vertebrata</taxon>
        <taxon>Euteleostomi</taxon>
        <taxon>Lepidosauria</taxon>
        <taxon>Squamata</taxon>
        <taxon>Bifurcata</taxon>
        <taxon>Gekkota</taxon>
        <taxon>Sphaerodactylidae</taxon>
        <taxon>Sphaerodactylus</taxon>
    </lineage>
</organism>
<evidence type="ECO:0000313" key="1">
    <source>
        <dbReference type="EMBL" id="KAH8012093.1"/>
    </source>
</evidence>
<evidence type="ECO:0000313" key="2">
    <source>
        <dbReference type="Proteomes" id="UP000827872"/>
    </source>
</evidence>
<proteinExistence type="predicted"/>
<reference evidence="1" key="1">
    <citation type="submission" date="2021-08" db="EMBL/GenBank/DDBJ databases">
        <title>The first chromosome-level gecko genome reveals the dynamic sex chromosomes of Neotropical dwarf geckos (Sphaerodactylidae: Sphaerodactylus).</title>
        <authorList>
            <person name="Pinto B.J."/>
            <person name="Keating S.E."/>
            <person name="Gamble T."/>
        </authorList>
    </citation>
    <scope>NUCLEOTIDE SEQUENCE</scope>
    <source>
        <strain evidence="1">TG3544</strain>
    </source>
</reference>
<name>A0ACB8FYJ2_9SAUR</name>
<sequence>METLDEFDNEYPLIISFCERISPWDFEKQSLNYTQKSLQDLYTQMEQNPRICERILRKRKQVENEDAGLVQYLKAKFFTVLQGDMNYSNLMEEMEMGEKVEQLKREMQKASDYAYSAKSMPWQQLERRTRKNTLLGGFSPSQTSLADPHLATMPRIFGSFPKQVERSSDSSMDLKQLWAGMSSVNQKSMVDLRPLILNPGGFRPTYLGSNSFCRLKYSSFPRTPVNSPTSSSQSAGPSNSGSVFNTPILAKFRDNKDDEKDNENLGPGSNYKEP</sequence>
<gene>
    <name evidence="1" type="ORF">K3G42_014117</name>
</gene>
<dbReference type="Proteomes" id="UP000827872">
    <property type="component" value="Linkage Group LG13"/>
</dbReference>